<dbReference type="RefSeq" id="WP_036481768.1">
    <property type="nucleotide sequence ID" value="NZ_JMQM01000001.1"/>
</dbReference>
<sequence>MRRDEFKRERAGRNQRRVLKILQAGSCTLRRAASGKSVLVESRTRGTIGVEGELLEHMLRESLIRRDADQLQITAKGAAVLDGKSECVEGGAGRQRVLDTAQVEHEGEWRTVAINLKESPLASLARIRGRDGRTWLNEAEFRAGERLRLDFERGSLQPRMGVDLSRIRDGTSRRSGDSALGELTDAALGARRRVEAALAAVGPELSGVLVDVCCFLKGLEEVERERRWPARSAKLILKTALQALLRHYEPQRHRREGRLVHWGGKGYRPRLDA</sequence>
<dbReference type="Pfam" id="PF20057">
    <property type="entry name" value="DUF6456"/>
    <property type="match status" value="1"/>
</dbReference>
<dbReference type="OrthoDB" id="7476630at2"/>
<proteinExistence type="predicted"/>
<gene>
    <name evidence="2" type="ORF">EL18_01709</name>
</gene>
<dbReference type="PATRIC" id="fig|472175.3.peg.1716"/>
<keyword evidence="3" id="KW-1185">Reference proteome</keyword>
<evidence type="ECO:0000313" key="3">
    <source>
        <dbReference type="Proteomes" id="UP000053675"/>
    </source>
</evidence>
<dbReference type="InterPro" id="IPR045599">
    <property type="entry name" value="DUF6456"/>
</dbReference>
<dbReference type="AlphaFoldDB" id="A0A084UCI5"/>
<organism evidence="2 3">
    <name type="scientific">Nitratireductor basaltis</name>
    <dbReference type="NCBI Taxonomy" id="472175"/>
    <lineage>
        <taxon>Bacteria</taxon>
        <taxon>Pseudomonadati</taxon>
        <taxon>Pseudomonadota</taxon>
        <taxon>Alphaproteobacteria</taxon>
        <taxon>Hyphomicrobiales</taxon>
        <taxon>Phyllobacteriaceae</taxon>
        <taxon>Nitratireductor</taxon>
    </lineage>
</organism>
<dbReference type="Proteomes" id="UP000053675">
    <property type="component" value="Unassembled WGS sequence"/>
</dbReference>
<dbReference type="eggNOG" id="COG0583">
    <property type="taxonomic scope" value="Bacteria"/>
</dbReference>
<reference evidence="2 3" key="1">
    <citation type="submission" date="2014-05" db="EMBL/GenBank/DDBJ databases">
        <title>Draft Genome Sequence of Nitratireductor basaltis Strain UMTGB225, A Marine Bacterium Isolated from Green Barrel Tunicate.</title>
        <authorList>
            <person name="Gan H.Y."/>
        </authorList>
    </citation>
    <scope>NUCLEOTIDE SEQUENCE [LARGE SCALE GENOMIC DNA]</scope>
    <source>
        <strain evidence="2 3">UMTGB225</strain>
    </source>
</reference>
<evidence type="ECO:0000259" key="1">
    <source>
        <dbReference type="Pfam" id="PF20057"/>
    </source>
</evidence>
<dbReference type="STRING" id="472175.EL18_01709"/>
<comment type="caution">
    <text evidence="2">The sequence shown here is derived from an EMBL/GenBank/DDBJ whole genome shotgun (WGS) entry which is preliminary data.</text>
</comment>
<accession>A0A084UCI5</accession>
<evidence type="ECO:0000313" key="2">
    <source>
        <dbReference type="EMBL" id="KFB10671.1"/>
    </source>
</evidence>
<protein>
    <recommendedName>
        <fullName evidence="1">DUF6456 domain-containing protein</fullName>
    </recommendedName>
</protein>
<feature type="domain" description="DUF6456" evidence="1">
    <location>
        <begin position="113"/>
        <end position="249"/>
    </location>
</feature>
<dbReference type="EMBL" id="JMQM01000001">
    <property type="protein sequence ID" value="KFB10671.1"/>
    <property type="molecule type" value="Genomic_DNA"/>
</dbReference>
<name>A0A084UCI5_9HYPH</name>